<evidence type="ECO:0000259" key="8">
    <source>
        <dbReference type="Pfam" id="PF26168"/>
    </source>
</evidence>
<dbReference type="EMBL" id="OZ034819">
    <property type="protein sequence ID" value="CAL1398219.1"/>
    <property type="molecule type" value="Genomic_DNA"/>
</dbReference>
<protein>
    <recommendedName>
        <fullName evidence="7">Glycosyltransferase</fullName>
        <ecNumber evidence="7">2.4.1.-</ecNumber>
    </recommendedName>
</protein>
<comment type="catalytic activity">
    <reaction evidence="5">
        <text>an anthocyanidin + UDP-alpha-D-glucose + H(+) = an anthocyanidin 3-O-beta-D-glucoside + UDP</text>
        <dbReference type="Rhea" id="RHEA:20093"/>
        <dbReference type="ChEBI" id="CHEBI:15378"/>
        <dbReference type="ChEBI" id="CHEBI:16307"/>
        <dbReference type="ChEBI" id="CHEBI:58223"/>
        <dbReference type="ChEBI" id="CHEBI:58885"/>
        <dbReference type="ChEBI" id="CHEBI:143576"/>
        <dbReference type="EC" id="2.4.1.115"/>
    </reaction>
</comment>
<dbReference type="InterPro" id="IPR035595">
    <property type="entry name" value="UDP_glycos_trans_CS"/>
</dbReference>
<evidence type="ECO:0000256" key="2">
    <source>
        <dbReference type="ARBA" id="ARBA00009995"/>
    </source>
</evidence>
<evidence type="ECO:0000256" key="4">
    <source>
        <dbReference type="ARBA" id="ARBA00022679"/>
    </source>
</evidence>
<proteinExistence type="inferred from homology"/>
<dbReference type="PANTHER" id="PTHR48047:SF229">
    <property type="entry name" value="UDP-GLYCOSYLTRANSFERASE 73C3-RELATED"/>
    <property type="match status" value="1"/>
</dbReference>
<keyword evidence="3 6" id="KW-0328">Glycosyltransferase</keyword>
<dbReference type="SUPFAM" id="SSF53756">
    <property type="entry name" value="UDP-Glycosyltransferase/glycogen phosphorylase"/>
    <property type="match status" value="1"/>
</dbReference>
<dbReference type="Pfam" id="PF00201">
    <property type="entry name" value="UDPGT"/>
    <property type="match status" value="1"/>
</dbReference>
<dbReference type="Proteomes" id="UP001497516">
    <property type="component" value="Chromosome 6"/>
</dbReference>
<dbReference type="PROSITE" id="PS00375">
    <property type="entry name" value="UDPGT"/>
    <property type="match status" value="1"/>
</dbReference>
<evidence type="ECO:0000256" key="5">
    <source>
        <dbReference type="ARBA" id="ARBA00047606"/>
    </source>
</evidence>
<dbReference type="Gene3D" id="3.40.50.2000">
    <property type="entry name" value="Glycogen Phosphorylase B"/>
    <property type="match status" value="2"/>
</dbReference>
<dbReference type="EC" id="2.4.1.-" evidence="7"/>
<organism evidence="9 10">
    <name type="scientific">Linum trigynum</name>
    <dbReference type="NCBI Taxonomy" id="586398"/>
    <lineage>
        <taxon>Eukaryota</taxon>
        <taxon>Viridiplantae</taxon>
        <taxon>Streptophyta</taxon>
        <taxon>Embryophyta</taxon>
        <taxon>Tracheophyta</taxon>
        <taxon>Spermatophyta</taxon>
        <taxon>Magnoliopsida</taxon>
        <taxon>eudicotyledons</taxon>
        <taxon>Gunneridae</taxon>
        <taxon>Pentapetalae</taxon>
        <taxon>rosids</taxon>
        <taxon>fabids</taxon>
        <taxon>Malpighiales</taxon>
        <taxon>Linaceae</taxon>
        <taxon>Linum</taxon>
    </lineage>
</organism>
<dbReference type="Pfam" id="PF26168">
    <property type="entry name" value="Glyco_transf_N"/>
    <property type="match status" value="1"/>
</dbReference>
<keyword evidence="10" id="KW-1185">Reference proteome</keyword>
<dbReference type="FunFam" id="3.40.50.2000:FF:000047">
    <property type="entry name" value="Glycosyltransferase"/>
    <property type="match status" value="1"/>
</dbReference>
<evidence type="ECO:0000256" key="7">
    <source>
        <dbReference type="RuleBase" id="RU362057"/>
    </source>
</evidence>
<comment type="similarity">
    <text evidence="2 6">Belongs to the UDP-glycosyltransferase family.</text>
</comment>
<gene>
    <name evidence="9" type="ORF">LTRI10_LOCUS38463</name>
</gene>
<evidence type="ECO:0000313" key="9">
    <source>
        <dbReference type="EMBL" id="CAL1398219.1"/>
    </source>
</evidence>
<keyword evidence="4 6" id="KW-0808">Transferase</keyword>
<evidence type="ECO:0000256" key="1">
    <source>
        <dbReference type="ARBA" id="ARBA00004935"/>
    </source>
</evidence>
<dbReference type="AlphaFoldDB" id="A0AAV2FIW0"/>
<comment type="pathway">
    <text evidence="1">Pigment biosynthesis; anthocyanin biosynthesis.</text>
</comment>
<feature type="domain" description="Glycosyltransferase N-terminal" evidence="8">
    <location>
        <begin position="22"/>
        <end position="257"/>
    </location>
</feature>
<accession>A0AAV2FIW0</accession>
<sequence>MASPPTTAAADGGKQNQQKLHFVLFPFMAQGHMVPMMDIAMVLAQRGVLVSVVTTPVNAARFESQIRRNALPINLYPLDFPCAESGLPDGCESFDLLPSFSLAANFFAASARMEAQAESLLGNLSPPPSCIVADISLPYTATLAAKFGIPRFSFQGFGCLCLLTVRLICLHPEEIDTSDSDSDYFSLTGLHRIKFTRNQLPIRIGKENRGIGVQMLKAESESNGVIMNSFEELETEYIEELKKGEGGNGKIWCVGPVSLTTGDQLDRGGSRVGDSAIIDWLDSKDTHSIIYVCFGSTFNPKPDLLIELGLGLEASNQPFIWVIRGNSKENSGELQNWIAGSGFEERTAGRGLLVRGWAPQVAILSHRAVGGFLTHCGWNATMEGIGAGMPLITWPLLGDQFVNEKLAVEVLGIGVSLGVEQPVMVDWEEVEASAAVVKREDVVRAVRRVVDGGEEGEAMRKRAAELAGMARRAVESGGSSYENVTRLIEDVKKYQRGKCDD</sequence>
<reference evidence="9 10" key="1">
    <citation type="submission" date="2024-04" db="EMBL/GenBank/DDBJ databases">
        <authorList>
            <person name="Fracassetti M."/>
        </authorList>
    </citation>
    <scope>NUCLEOTIDE SEQUENCE [LARGE SCALE GENOMIC DNA]</scope>
</reference>
<evidence type="ECO:0000256" key="6">
    <source>
        <dbReference type="RuleBase" id="RU003718"/>
    </source>
</evidence>
<dbReference type="CDD" id="cd03784">
    <property type="entry name" value="GT1_Gtf-like"/>
    <property type="match status" value="1"/>
</dbReference>
<dbReference type="PANTHER" id="PTHR48047">
    <property type="entry name" value="GLYCOSYLTRANSFERASE"/>
    <property type="match status" value="1"/>
</dbReference>
<evidence type="ECO:0000313" key="10">
    <source>
        <dbReference type="Proteomes" id="UP001497516"/>
    </source>
</evidence>
<dbReference type="InterPro" id="IPR002213">
    <property type="entry name" value="UDP_glucos_trans"/>
</dbReference>
<dbReference type="GO" id="GO:0047213">
    <property type="term" value="F:anthocyanidin 3-O-glucosyltransferase activity"/>
    <property type="evidence" value="ECO:0007669"/>
    <property type="project" value="UniProtKB-EC"/>
</dbReference>
<dbReference type="InterPro" id="IPR058980">
    <property type="entry name" value="Glyco_transf_N"/>
</dbReference>
<evidence type="ECO:0000256" key="3">
    <source>
        <dbReference type="ARBA" id="ARBA00022676"/>
    </source>
</evidence>
<name>A0AAV2FIW0_9ROSI</name>